<name>A0A6P4ZM53_BRABE</name>
<dbReference type="OrthoDB" id="10067944at2759"/>
<evidence type="ECO:0000256" key="1">
    <source>
        <dbReference type="SAM" id="MobiDB-lite"/>
    </source>
</evidence>
<keyword evidence="3" id="KW-1185">Reference proteome</keyword>
<keyword evidence="2" id="KW-1133">Transmembrane helix</keyword>
<proteinExistence type="predicted"/>
<keyword evidence="2" id="KW-0472">Membrane</keyword>
<evidence type="ECO:0000313" key="3">
    <source>
        <dbReference type="Proteomes" id="UP000515135"/>
    </source>
</evidence>
<dbReference type="KEGG" id="bbel:109483693"/>
<dbReference type="AlphaFoldDB" id="A0A6P4ZM53"/>
<dbReference type="GeneID" id="109483693"/>
<feature type="compositionally biased region" description="Polar residues" evidence="1">
    <location>
        <begin position="216"/>
        <end position="231"/>
    </location>
</feature>
<accession>A0A6P4ZM53</accession>
<protein>
    <submittedName>
        <fullName evidence="4">Uncharacterized protein LOC109483693</fullName>
    </submittedName>
</protein>
<feature type="region of interest" description="Disordered" evidence="1">
    <location>
        <begin position="213"/>
        <end position="233"/>
    </location>
</feature>
<organism evidence="3 4">
    <name type="scientific">Branchiostoma belcheri</name>
    <name type="common">Amphioxus</name>
    <dbReference type="NCBI Taxonomy" id="7741"/>
    <lineage>
        <taxon>Eukaryota</taxon>
        <taxon>Metazoa</taxon>
        <taxon>Chordata</taxon>
        <taxon>Cephalochordata</taxon>
        <taxon>Leptocardii</taxon>
        <taxon>Amphioxiformes</taxon>
        <taxon>Branchiostomatidae</taxon>
        <taxon>Branchiostoma</taxon>
    </lineage>
</organism>
<keyword evidence="2" id="KW-0812">Transmembrane</keyword>
<gene>
    <name evidence="4" type="primary">LOC109483693</name>
</gene>
<dbReference type="RefSeq" id="XP_019642290.1">
    <property type="nucleotide sequence ID" value="XM_019786731.1"/>
</dbReference>
<evidence type="ECO:0000313" key="4">
    <source>
        <dbReference type="RefSeq" id="XP_019642290.1"/>
    </source>
</evidence>
<feature type="transmembrane region" description="Helical" evidence="2">
    <location>
        <begin position="102"/>
        <end position="126"/>
    </location>
</feature>
<dbReference type="Proteomes" id="UP000515135">
    <property type="component" value="Unplaced"/>
</dbReference>
<reference evidence="4" key="1">
    <citation type="submission" date="2025-08" db="UniProtKB">
        <authorList>
            <consortium name="RefSeq"/>
        </authorList>
    </citation>
    <scope>IDENTIFICATION</scope>
    <source>
        <tissue evidence="4">Gonad</tissue>
    </source>
</reference>
<feature type="transmembrane region" description="Helical" evidence="2">
    <location>
        <begin position="138"/>
        <end position="157"/>
    </location>
</feature>
<evidence type="ECO:0000256" key="2">
    <source>
        <dbReference type="SAM" id="Phobius"/>
    </source>
</evidence>
<sequence>MGDGGGGGDCGGGFGGGDGGGGFSSCDGGGGGGFSGCGDGGGFSSGYGGDGGHTTHPHGGVFGHGLHGGGVGRSGPNRRMHYSSPGFKYVGYRSNNCNNPAAMAMCPMIAGTVFLIQGCVFTSIGFSAGDKLPPFKVIGPTFLCLAIVLLLLACFCCKKARDAFNQQGGHTVQVVTSSTAPQAPGQTVVTGAPVGHAAPTVMAALQYPQYPASGGHPTTASGTTSHQSSDHAYQPSHIGIALPPSYYEATGGKP</sequence>